<evidence type="ECO:0000259" key="11">
    <source>
        <dbReference type="Pfam" id="PF02463"/>
    </source>
</evidence>
<evidence type="ECO:0000256" key="8">
    <source>
        <dbReference type="ARBA" id="ARBA00033408"/>
    </source>
</evidence>
<feature type="coiled-coil region" evidence="10">
    <location>
        <begin position="285"/>
        <end position="371"/>
    </location>
</feature>
<evidence type="ECO:0000313" key="13">
    <source>
        <dbReference type="Proteomes" id="UP000294802"/>
    </source>
</evidence>
<dbReference type="InterPro" id="IPR004604">
    <property type="entry name" value="DNA_recomb/repair_RecN"/>
</dbReference>
<reference evidence="12 13" key="1">
    <citation type="submission" date="2019-01" db="EMBL/GenBank/DDBJ databases">
        <title>Draft genome sequences of the type strains of six Macrococcus species.</title>
        <authorList>
            <person name="Mazhar S."/>
            <person name="Altermann E."/>
            <person name="Hill C."/>
            <person name="Mcauliffe O."/>
        </authorList>
    </citation>
    <scope>NUCLEOTIDE SEQUENCE [LARGE SCALE GENOMIC DNA]</scope>
    <source>
        <strain evidence="12 13">CCM4815</strain>
    </source>
</reference>
<evidence type="ECO:0000256" key="7">
    <source>
        <dbReference type="ARBA" id="ARBA00023204"/>
    </source>
</evidence>
<evidence type="ECO:0000256" key="9">
    <source>
        <dbReference type="PIRNR" id="PIRNR003128"/>
    </source>
</evidence>
<feature type="coiled-coil region" evidence="10">
    <location>
        <begin position="161"/>
        <end position="188"/>
    </location>
</feature>
<comment type="function">
    <text evidence="1 9">May be involved in recombinational repair of damaged DNA.</text>
</comment>
<dbReference type="FunFam" id="3.40.50.300:FF:000356">
    <property type="entry name" value="DNA repair protein RecN"/>
    <property type="match status" value="1"/>
</dbReference>
<feature type="domain" description="RecF/RecN/SMC N-terminal" evidence="11">
    <location>
        <begin position="1"/>
        <end position="506"/>
    </location>
</feature>
<dbReference type="AlphaFoldDB" id="A0A4R6BXS5"/>
<dbReference type="OrthoDB" id="9806954at2"/>
<organism evidence="12 13">
    <name type="scientific">Macrococcus lamae</name>
    <dbReference type="NCBI Taxonomy" id="198484"/>
    <lineage>
        <taxon>Bacteria</taxon>
        <taxon>Bacillati</taxon>
        <taxon>Bacillota</taxon>
        <taxon>Bacilli</taxon>
        <taxon>Bacillales</taxon>
        <taxon>Staphylococcaceae</taxon>
        <taxon>Macrococcus</taxon>
    </lineage>
</organism>
<evidence type="ECO:0000256" key="6">
    <source>
        <dbReference type="ARBA" id="ARBA00022840"/>
    </source>
</evidence>
<dbReference type="Gene3D" id="3.40.50.300">
    <property type="entry name" value="P-loop containing nucleotide triphosphate hydrolases"/>
    <property type="match status" value="2"/>
</dbReference>
<dbReference type="PANTHER" id="PTHR11059">
    <property type="entry name" value="DNA REPAIR PROTEIN RECN"/>
    <property type="match status" value="1"/>
</dbReference>
<dbReference type="PANTHER" id="PTHR11059:SF0">
    <property type="entry name" value="DNA REPAIR PROTEIN RECN"/>
    <property type="match status" value="1"/>
</dbReference>
<dbReference type="EMBL" id="SCWB01000001">
    <property type="protein sequence ID" value="TDM13167.1"/>
    <property type="molecule type" value="Genomic_DNA"/>
</dbReference>
<evidence type="ECO:0000256" key="2">
    <source>
        <dbReference type="ARBA" id="ARBA00009441"/>
    </source>
</evidence>
<dbReference type="GO" id="GO:0005524">
    <property type="term" value="F:ATP binding"/>
    <property type="evidence" value="ECO:0007669"/>
    <property type="project" value="UniProtKB-KW"/>
</dbReference>
<keyword evidence="7 9" id="KW-0234">DNA repair</keyword>
<evidence type="ECO:0000256" key="5">
    <source>
        <dbReference type="ARBA" id="ARBA00022763"/>
    </source>
</evidence>
<keyword evidence="6" id="KW-0067">ATP-binding</keyword>
<keyword evidence="10" id="KW-0175">Coiled coil</keyword>
<sequence length="556" mass="63943">MLQTLSIRQFAIIEQLEIELKQGLTVLSGETGAGKSIIIDAISQLIGARASQNLVRHGEDKAVVEGVFDIDHNPVVQQMLNDKGIDQDDFMIVKREIMKTGKSICRINNHTVTLNELRTVMQELLDIHGQHETQHLLKPKYHLTLLDEYSKGRYADVKQTYELFFMNYREKQDELKKLEQKDDSLLQRLDLIKFQHKELTQAKLVAGEKVAMSEDINRLRNFEKLNIELTKAAGYLSSEDNILDQLFDFTESLKEVNEILSGQYSQLIEETQNTYYQLEDAKHRLHDAQTLNEYDEQTLNELEERMNLIQQLERKYGVDHDELILLIDRLETEINQIENLEESTSHLKEEIEELYKQLVNTGNKLAKERRKDALQLRNDILEEIHHLEMKSANFEFAFTKSEPMIDGLETMEFMISPNKGEPLKSLYKIASGGELSRIMLALKSIFAESKGQTAILFDEVDTGVSGRVAQKMAEKMKMIAEHMQVICISHLPQVAAISDHHLYIEKHEREDRTVTSVTELTGDAKINEVARMISGVEVTPLTLEHAAELIEQNKEK</sequence>
<dbReference type="SUPFAM" id="SSF52540">
    <property type="entry name" value="P-loop containing nucleoside triphosphate hydrolases"/>
    <property type="match status" value="1"/>
</dbReference>
<comment type="caution">
    <text evidence="12">The sequence shown here is derived from an EMBL/GenBank/DDBJ whole genome shotgun (WGS) entry which is preliminary data.</text>
</comment>
<evidence type="ECO:0000256" key="10">
    <source>
        <dbReference type="SAM" id="Coils"/>
    </source>
</evidence>
<dbReference type="PIRSF" id="PIRSF003128">
    <property type="entry name" value="RecN"/>
    <property type="match status" value="1"/>
</dbReference>
<evidence type="ECO:0000313" key="12">
    <source>
        <dbReference type="EMBL" id="TDM13167.1"/>
    </source>
</evidence>
<keyword evidence="4" id="KW-0547">Nucleotide-binding</keyword>
<protein>
    <recommendedName>
        <fullName evidence="3 9">DNA repair protein RecN</fullName>
    </recommendedName>
    <alternativeName>
        <fullName evidence="8 9">Recombination protein N</fullName>
    </alternativeName>
</protein>
<comment type="similarity">
    <text evidence="2 9">Belongs to the RecN family.</text>
</comment>
<evidence type="ECO:0000256" key="1">
    <source>
        <dbReference type="ARBA" id="ARBA00003618"/>
    </source>
</evidence>
<keyword evidence="13" id="KW-1185">Reference proteome</keyword>
<evidence type="ECO:0000256" key="3">
    <source>
        <dbReference type="ARBA" id="ARBA00021315"/>
    </source>
</evidence>
<evidence type="ECO:0000256" key="4">
    <source>
        <dbReference type="ARBA" id="ARBA00022741"/>
    </source>
</evidence>
<dbReference type="GO" id="GO:0006310">
    <property type="term" value="P:DNA recombination"/>
    <property type="evidence" value="ECO:0007669"/>
    <property type="project" value="InterPro"/>
</dbReference>
<dbReference type="GO" id="GO:0009432">
    <property type="term" value="P:SOS response"/>
    <property type="evidence" value="ECO:0007669"/>
    <property type="project" value="TreeGrafter"/>
</dbReference>
<dbReference type="NCBIfam" id="TIGR00634">
    <property type="entry name" value="recN"/>
    <property type="match status" value="1"/>
</dbReference>
<gene>
    <name evidence="12" type="primary">recN</name>
    <name evidence="12" type="ORF">ERX29_00765</name>
</gene>
<dbReference type="Proteomes" id="UP000294802">
    <property type="component" value="Unassembled WGS sequence"/>
</dbReference>
<dbReference type="InterPro" id="IPR027417">
    <property type="entry name" value="P-loop_NTPase"/>
</dbReference>
<dbReference type="GO" id="GO:0006281">
    <property type="term" value="P:DNA repair"/>
    <property type="evidence" value="ECO:0007669"/>
    <property type="project" value="UniProtKB-KW"/>
</dbReference>
<dbReference type="Pfam" id="PF02463">
    <property type="entry name" value="SMC_N"/>
    <property type="match status" value="1"/>
</dbReference>
<name>A0A4R6BXS5_9STAP</name>
<dbReference type="CDD" id="cd03241">
    <property type="entry name" value="ABC_RecN"/>
    <property type="match status" value="2"/>
</dbReference>
<keyword evidence="5 9" id="KW-0227">DNA damage</keyword>
<accession>A0A4R6BXS5</accession>
<dbReference type="InterPro" id="IPR003395">
    <property type="entry name" value="RecF/RecN/SMC_N"/>
</dbReference>
<dbReference type="RefSeq" id="WP_133442770.1">
    <property type="nucleotide sequence ID" value="NZ_SCWB01000001.1"/>
</dbReference>
<dbReference type="GO" id="GO:0043590">
    <property type="term" value="C:bacterial nucleoid"/>
    <property type="evidence" value="ECO:0007669"/>
    <property type="project" value="TreeGrafter"/>
</dbReference>
<proteinExistence type="inferred from homology"/>
<dbReference type="FunFam" id="3.40.50.300:FF:000319">
    <property type="entry name" value="DNA repair protein RecN"/>
    <property type="match status" value="1"/>
</dbReference>